<dbReference type="InterPro" id="IPR001460">
    <property type="entry name" value="PCN-bd_Tpept"/>
</dbReference>
<dbReference type="InterPro" id="IPR036138">
    <property type="entry name" value="PBP_dimer_sf"/>
</dbReference>
<evidence type="ECO:0000256" key="4">
    <source>
        <dbReference type="SAM" id="Phobius"/>
    </source>
</evidence>
<evidence type="ECO:0000256" key="3">
    <source>
        <dbReference type="ARBA" id="ARBA00023136"/>
    </source>
</evidence>
<evidence type="ECO:0000259" key="6">
    <source>
        <dbReference type="Pfam" id="PF03717"/>
    </source>
</evidence>
<reference evidence="7 8" key="1">
    <citation type="submission" date="2019-03" db="EMBL/GenBank/DDBJ databases">
        <authorList>
            <person name="Dong K."/>
        </authorList>
    </citation>
    <scope>NUCLEOTIDE SEQUENCE [LARGE SCALE GENOMIC DNA]</scope>
    <source>
        <strain evidence="8">dk512</strain>
    </source>
</reference>
<evidence type="ECO:0000256" key="2">
    <source>
        <dbReference type="ARBA" id="ARBA00007171"/>
    </source>
</evidence>
<evidence type="ECO:0000259" key="5">
    <source>
        <dbReference type="Pfam" id="PF00905"/>
    </source>
</evidence>
<evidence type="ECO:0000313" key="7">
    <source>
        <dbReference type="EMBL" id="QBR90043.1"/>
    </source>
</evidence>
<dbReference type="Proteomes" id="UP000295748">
    <property type="component" value="Chromosome"/>
</dbReference>
<evidence type="ECO:0000313" key="8">
    <source>
        <dbReference type="Proteomes" id="UP000295748"/>
    </source>
</evidence>
<dbReference type="PANTHER" id="PTHR30627">
    <property type="entry name" value="PEPTIDOGLYCAN D,D-TRANSPEPTIDASE"/>
    <property type="match status" value="1"/>
</dbReference>
<proteinExistence type="inferred from homology"/>
<dbReference type="Gene3D" id="3.30.450.330">
    <property type="match status" value="1"/>
</dbReference>
<dbReference type="InterPro" id="IPR050515">
    <property type="entry name" value="Beta-lactam/transpept"/>
</dbReference>
<dbReference type="RefSeq" id="WP_135069232.1">
    <property type="nucleotide sequence ID" value="NZ_CP038266.1"/>
</dbReference>
<organism evidence="7 8">
    <name type="scientific">Microbacterium wangchenii</name>
    <dbReference type="NCBI Taxonomy" id="2541726"/>
    <lineage>
        <taxon>Bacteria</taxon>
        <taxon>Bacillati</taxon>
        <taxon>Actinomycetota</taxon>
        <taxon>Actinomycetes</taxon>
        <taxon>Micrococcales</taxon>
        <taxon>Microbacteriaceae</taxon>
        <taxon>Microbacterium</taxon>
    </lineage>
</organism>
<dbReference type="InterPro" id="IPR005311">
    <property type="entry name" value="PBP_dimer"/>
</dbReference>
<dbReference type="PANTHER" id="PTHR30627:SF1">
    <property type="entry name" value="PEPTIDOGLYCAN D,D-TRANSPEPTIDASE FTSI"/>
    <property type="match status" value="1"/>
</dbReference>
<evidence type="ECO:0000256" key="1">
    <source>
        <dbReference type="ARBA" id="ARBA00004370"/>
    </source>
</evidence>
<gene>
    <name evidence="7" type="ORF">E4K62_15940</name>
</gene>
<protein>
    <submittedName>
        <fullName evidence="7">Penicillin-binding protein 2</fullName>
    </submittedName>
</protein>
<accession>A0ABX5SY62</accession>
<dbReference type="InterPro" id="IPR012338">
    <property type="entry name" value="Beta-lactam/transpept-like"/>
</dbReference>
<keyword evidence="4" id="KW-1133">Transmembrane helix</keyword>
<comment type="similarity">
    <text evidence="2">Belongs to the transpeptidase family.</text>
</comment>
<name>A0ABX5SY62_9MICO</name>
<dbReference type="Gene3D" id="3.90.1310.10">
    <property type="entry name" value="Penicillin-binding protein 2a (Domain 2)"/>
    <property type="match status" value="1"/>
</dbReference>
<keyword evidence="8" id="KW-1185">Reference proteome</keyword>
<dbReference type="Pfam" id="PF00905">
    <property type="entry name" value="Transpeptidase"/>
    <property type="match status" value="1"/>
</dbReference>
<keyword evidence="4" id="KW-0812">Transmembrane</keyword>
<feature type="transmembrane region" description="Helical" evidence="4">
    <location>
        <begin position="12"/>
        <end position="32"/>
    </location>
</feature>
<feature type="domain" description="Penicillin-binding protein transpeptidase" evidence="5">
    <location>
        <begin position="263"/>
        <end position="570"/>
    </location>
</feature>
<dbReference type="Pfam" id="PF03717">
    <property type="entry name" value="PBP_dimer"/>
    <property type="match status" value="1"/>
</dbReference>
<dbReference type="SUPFAM" id="SSF56519">
    <property type="entry name" value="Penicillin binding protein dimerisation domain"/>
    <property type="match status" value="1"/>
</dbReference>
<feature type="domain" description="Penicillin-binding protein dimerisation" evidence="6">
    <location>
        <begin position="58"/>
        <end position="220"/>
    </location>
</feature>
<keyword evidence="3 4" id="KW-0472">Membrane</keyword>
<dbReference type="SUPFAM" id="SSF56601">
    <property type="entry name" value="beta-lactamase/transpeptidase-like"/>
    <property type="match status" value="1"/>
</dbReference>
<dbReference type="EMBL" id="CP038266">
    <property type="protein sequence ID" value="QBR90043.1"/>
    <property type="molecule type" value="Genomic_DNA"/>
</dbReference>
<sequence>MTTQDRRTPRRRTAVALAVVLAVLGGYIIRLVDIQVVNARDHVADSMEWAFTGTQELYGTRGPIVDEEGQTLASSILLYDCQLDPLLITQTDTHIMAGESEARLWQNVSVDITSITGQTVDEVRDIVSVALAENPKTRFASLKNGVDTEQYRALIDLAPYVQCLPHPARAYPNGAVAGNLVGFVSSDGEALEGLEKQYDDCVASTNGTRRYQQGKDGVIIPGTMHDEAAVDGGTLRLTVNRDLQWYLQQLIAEQTQNMGAQAGAILVYEANTGKVRAAAEYPTVDPNNVTPTESDDRSSRIFRNWFEPGSPFKALAAATLLEAGELSPTSTVVASGFEQFRDGARVRDSFQHPAYAYTLAGVLIDSSNTGISKFSDALPIQTRYDYLKRFGIGDGTGSYPEEQRGLVHAVSDWDAQTAYNTSFGQGLTSTVPELARAYGAIVNGGVKMPFSLVESCTTDDGTVIQPELPEPERVISESTSAQMRTILENVFLQAPYASRVTIPGYRVGGKSGTGEKADPLNGGYMTGVYFTTMVGFAPADAPEFVVVVTLDEPTKETSSAANADAFQKAMAQVLKTYRVMPSTSVPEKLPKFG</sequence>
<comment type="subcellular location">
    <subcellularLocation>
        <location evidence="1">Membrane</location>
    </subcellularLocation>
</comment>
<dbReference type="Gene3D" id="3.40.710.10">
    <property type="entry name" value="DD-peptidase/beta-lactamase superfamily"/>
    <property type="match status" value="1"/>
</dbReference>